<dbReference type="InterPro" id="IPR001079">
    <property type="entry name" value="Galectin_CRD"/>
</dbReference>
<evidence type="ECO:0000256" key="2">
    <source>
        <dbReference type="RuleBase" id="RU102079"/>
    </source>
</evidence>
<dbReference type="GO" id="GO:0030246">
    <property type="term" value="F:carbohydrate binding"/>
    <property type="evidence" value="ECO:0007669"/>
    <property type="project" value="UniProtKB-UniRule"/>
</dbReference>
<evidence type="ECO:0000313" key="5">
    <source>
        <dbReference type="Proteomes" id="UP000593571"/>
    </source>
</evidence>
<dbReference type="PANTHER" id="PTHR11346:SF111">
    <property type="entry name" value="GALECTIN-12"/>
    <property type="match status" value="1"/>
</dbReference>
<proteinExistence type="predicted"/>
<dbReference type="SUPFAM" id="SSF49899">
    <property type="entry name" value="Concanavalin A-like lectins/glucanases"/>
    <property type="match status" value="1"/>
</dbReference>
<dbReference type="Proteomes" id="UP000593571">
    <property type="component" value="Unassembled WGS sequence"/>
</dbReference>
<evidence type="ECO:0000313" key="4">
    <source>
        <dbReference type="EMBL" id="KAF6395314.1"/>
    </source>
</evidence>
<name>A0A7J8B9E1_ROUAE</name>
<dbReference type="Gene3D" id="2.60.120.200">
    <property type="match status" value="1"/>
</dbReference>
<organism evidence="4 5">
    <name type="scientific">Rousettus aegyptiacus</name>
    <name type="common">Egyptian fruit bat</name>
    <name type="synonym">Pteropus aegyptiacus</name>
    <dbReference type="NCBI Taxonomy" id="9407"/>
    <lineage>
        <taxon>Eukaryota</taxon>
        <taxon>Metazoa</taxon>
        <taxon>Chordata</taxon>
        <taxon>Craniata</taxon>
        <taxon>Vertebrata</taxon>
        <taxon>Euteleostomi</taxon>
        <taxon>Mammalia</taxon>
        <taxon>Eutheria</taxon>
        <taxon>Laurasiatheria</taxon>
        <taxon>Chiroptera</taxon>
        <taxon>Yinpterochiroptera</taxon>
        <taxon>Pteropodoidea</taxon>
        <taxon>Pteropodidae</taxon>
        <taxon>Rousettinae</taxon>
        <taxon>Rousettus</taxon>
    </lineage>
</organism>
<sequence length="199" mass="22547">MMSLNNLQNVTYNPVIPYVGTIPEQLEPGTLIVIRGHVPSDSDRFQVDLQNGSSVKPRADVVFHFNPRFKRSNCIVCNTLKNERWGREEITYDMPFKKEKSFEIVILVLEDKFQVAVNGKHVLLYAHRMRPEEVDTLGIYGKVHVHSVGYSFSSVSASTSRLCDDAVSASGANVSKRHSRWQCWIMSLCSVFLDVSHSD</sequence>
<protein>
    <recommendedName>
        <fullName evidence="2">Galectin</fullName>
    </recommendedName>
</protein>
<dbReference type="PROSITE" id="PS51304">
    <property type="entry name" value="GALECTIN"/>
    <property type="match status" value="1"/>
</dbReference>
<feature type="domain" description="Galectin" evidence="3">
    <location>
        <begin position="18"/>
        <end position="151"/>
    </location>
</feature>
<dbReference type="AlphaFoldDB" id="A0A7J8B9E1"/>
<comment type="caution">
    <text evidence="4">The sequence shown here is derived from an EMBL/GenBank/DDBJ whole genome shotgun (WGS) entry which is preliminary data.</text>
</comment>
<keyword evidence="5" id="KW-1185">Reference proteome</keyword>
<dbReference type="PANTHER" id="PTHR11346">
    <property type="entry name" value="GALECTIN"/>
    <property type="match status" value="1"/>
</dbReference>
<dbReference type="InterPro" id="IPR013320">
    <property type="entry name" value="ConA-like_dom_sf"/>
</dbReference>
<evidence type="ECO:0000256" key="1">
    <source>
        <dbReference type="ARBA" id="ARBA00022734"/>
    </source>
</evidence>
<dbReference type="FunFam" id="2.60.120.200:FF:000054">
    <property type="entry name" value="Galectin"/>
    <property type="match status" value="1"/>
</dbReference>
<reference evidence="4 5" key="1">
    <citation type="journal article" date="2020" name="Nature">
        <title>Six reference-quality genomes reveal evolution of bat adaptations.</title>
        <authorList>
            <person name="Jebb D."/>
            <person name="Huang Z."/>
            <person name="Pippel M."/>
            <person name="Hughes G.M."/>
            <person name="Lavrichenko K."/>
            <person name="Devanna P."/>
            <person name="Winkler S."/>
            <person name="Jermiin L.S."/>
            <person name="Skirmuntt E.C."/>
            <person name="Katzourakis A."/>
            <person name="Burkitt-Gray L."/>
            <person name="Ray D.A."/>
            <person name="Sullivan K.A.M."/>
            <person name="Roscito J.G."/>
            <person name="Kirilenko B.M."/>
            <person name="Davalos L.M."/>
            <person name="Corthals A.P."/>
            <person name="Power M.L."/>
            <person name="Jones G."/>
            <person name="Ransome R.D."/>
            <person name="Dechmann D.K.N."/>
            <person name="Locatelli A.G."/>
            <person name="Puechmaille S.J."/>
            <person name="Fedrigo O."/>
            <person name="Jarvis E.D."/>
            <person name="Hiller M."/>
            <person name="Vernes S.C."/>
            <person name="Myers E.W."/>
            <person name="Teeling E.C."/>
        </authorList>
    </citation>
    <scope>NUCLEOTIDE SEQUENCE [LARGE SCALE GENOMIC DNA]</scope>
    <source>
        <strain evidence="4">MRouAeg1</strain>
        <tissue evidence="4">Muscle</tissue>
    </source>
</reference>
<dbReference type="SMART" id="SM00908">
    <property type="entry name" value="Gal-bind_lectin"/>
    <property type="match status" value="1"/>
</dbReference>
<dbReference type="Pfam" id="PF00337">
    <property type="entry name" value="Gal-bind_lectin"/>
    <property type="match status" value="1"/>
</dbReference>
<accession>A0A7J8B9E1</accession>
<gene>
    <name evidence="4" type="ORF">HJG63_007597</name>
</gene>
<keyword evidence="1 2" id="KW-0430">Lectin</keyword>
<dbReference type="CDD" id="cd00070">
    <property type="entry name" value="GLECT"/>
    <property type="match status" value="1"/>
</dbReference>
<evidence type="ECO:0000259" key="3">
    <source>
        <dbReference type="PROSITE" id="PS51304"/>
    </source>
</evidence>
<dbReference type="EMBL" id="JACASE010000018">
    <property type="protein sequence ID" value="KAF6395314.1"/>
    <property type="molecule type" value="Genomic_DNA"/>
</dbReference>
<dbReference type="SMART" id="SM00276">
    <property type="entry name" value="GLECT"/>
    <property type="match status" value="1"/>
</dbReference>
<dbReference type="InterPro" id="IPR044156">
    <property type="entry name" value="Galectin-like"/>
</dbReference>
<dbReference type="GO" id="GO:0005737">
    <property type="term" value="C:cytoplasm"/>
    <property type="evidence" value="ECO:0007669"/>
    <property type="project" value="TreeGrafter"/>
</dbReference>